<evidence type="ECO:0000313" key="3">
    <source>
        <dbReference type="Proteomes" id="UP000228503"/>
    </source>
</evidence>
<sequence length="165" mass="19691">MNKSNRKKPILTQKELESRIWYRFLKVVFIGFYAYLIVSILFFTYASKPTISINQKKLNVLCDNGRKYILNEEHIFLSEVNMNDLNEENEYIKRICEYGSTIKFYEWDKYPTPENKNYDLKYDQHQVGSWLTPVKILILCFGGAFLSFELIKRAFLYIVVGKRII</sequence>
<keyword evidence="1" id="KW-0812">Transmembrane</keyword>
<dbReference type="AlphaFoldDB" id="A0A2M7TWK8"/>
<dbReference type="Proteomes" id="UP000228503">
    <property type="component" value="Unassembled WGS sequence"/>
</dbReference>
<protein>
    <submittedName>
        <fullName evidence="2">Uncharacterized protein</fullName>
    </submittedName>
</protein>
<evidence type="ECO:0000313" key="2">
    <source>
        <dbReference type="EMBL" id="PIZ62210.1"/>
    </source>
</evidence>
<proteinExistence type="predicted"/>
<gene>
    <name evidence="2" type="ORF">COY16_05000</name>
</gene>
<keyword evidence="1" id="KW-0472">Membrane</keyword>
<keyword evidence="1" id="KW-1133">Transmembrane helix</keyword>
<organism evidence="2 3">
    <name type="scientific">Candidatus Roizmanbacteria bacterium CG_4_10_14_0_2_um_filter_39_13</name>
    <dbReference type="NCBI Taxonomy" id="1974825"/>
    <lineage>
        <taxon>Bacteria</taxon>
        <taxon>Candidatus Roizmaniibacteriota</taxon>
    </lineage>
</organism>
<comment type="caution">
    <text evidence="2">The sequence shown here is derived from an EMBL/GenBank/DDBJ whole genome shotgun (WGS) entry which is preliminary data.</text>
</comment>
<feature type="transmembrane region" description="Helical" evidence="1">
    <location>
        <begin position="136"/>
        <end position="160"/>
    </location>
</feature>
<reference evidence="3" key="1">
    <citation type="submission" date="2017-09" db="EMBL/GenBank/DDBJ databases">
        <title>Depth-based differentiation of microbial function through sediment-hosted aquifers and enrichment of novel symbionts in the deep terrestrial subsurface.</title>
        <authorList>
            <person name="Probst A.J."/>
            <person name="Ladd B."/>
            <person name="Jarett J.K."/>
            <person name="Geller-Mcgrath D.E."/>
            <person name="Sieber C.M.K."/>
            <person name="Emerson J.B."/>
            <person name="Anantharaman K."/>
            <person name="Thomas B.C."/>
            <person name="Malmstrom R."/>
            <person name="Stieglmeier M."/>
            <person name="Klingl A."/>
            <person name="Woyke T."/>
            <person name="Ryan C.M."/>
            <person name="Banfield J.F."/>
        </authorList>
    </citation>
    <scope>NUCLEOTIDE SEQUENCE [LARGE SCALE GENOMIC DNA]</scope>
</reference>
<feature type="transmembrane region" description="Helical" evidence="1">
    <location>
        <begin position="20"/>
        <end position="46"/>
    </location>
</feature>
<accession>A0A2M7TWK8</accession>
<dbReference type="EMBL" id="PFOB01000063">
    <property type="protein sequence ID" value="PIZ62210.1"/>
    <property type="molecule type" value="Genomic_DNA"/>
</dbReference>
<name>A0A2M7TWK8_9BACT</name>
<evidence type="ECO:0000256" key="1">
    <source>
        <dbReference type="SAM" id="Phobius"/>
    </source>
</evidence>